<name>A0AAV7GQG8_DENCH</name>
<proteinExistence type="predicted"/>
<gene>
    <name evidence="1" type="ORF">IEQ34_013103</name>
</gene>
<reference evidence="1 2" key="1">
    <citation type="journal article" date="2021" name="Hortic Res">
        <title>Chromosome-scale assembly of the Dendrobium chrysotoxum genome enhances the understanding of orchid evolution.</title>
        <authorList>
            <person name="Zhang Y."/>
            <person name="Zhang G.Q."/>
            <person name="Zhang D."/>
            <person name="Liu X.D."/>
            <person name="Xu X.Y."/>
            <person name="Sun W.H."/>
            <person name="Yu X."/>
            <person name="Zhu X."/>
            <person name="Wang Z.W."/>
            <person name="Zhao X."/>
            <person name="Zhong W.Y."/>
            <person name="Chen H."/>
            <person name="Yin W.L."/>
            <person name="Huang T."/>
            <person name="Niu S.C."/>
            <person name="Liu Z.J."/>
        </authorList>
    </citation>
    <scope>NUCLEOTIDE SEQUENCE [LARGE SCALE GENOMIC DNA]</scope>
    <source>
        <strain evidence="1">Lindl</strain>
    </source>
</reference>
<evidence type="ECO:0008006" key="3">
    <source>
        <dbReference type="Google" id="ProtNLM"/>
    </source>
</evidence>
<comment type="caution">
    <text evidence="1">The sequence shown here is derived from an EMBL/GenBank/DDBJ whole genome shotgun (WGS) entry which is preliminary data.</text>
</comment>
<evidence type="ECO:0000313" key="1">
    <source>
        <dbReference type="EMBL" id="KAH0457788.1"/>
    </source>
</evidence>
<dbReference type="GO" id="GO:0004525">
    <property type="term" value="F:ribonuclease III activity"/>
    <property type="evidence" value="ECO:0007669"/>
    <property type="project" value="InterPro"/>
</dbReference>
<accession>A0AAV7GQG8</accession>
<dbReference type="Proteomes" id="UP000775213">
    <property type="component" value="Unassembled WGS sequence"/>
</dbReference>
<keyword evidence="2" id="KW-1185">Reference proteome</keyword>
<dbReference type="InterPro" id="IPR036389">
    <property type="entry name" value="RNase_III_sf"/>
</dbReference>
<sequence>MKNKEIVEEEYEQNVSILQLMEKEIKKFMEGMNQYPIHSNGLLDPLKAFANIVESVIGAIFIDINSSLKINWNV</sequence>
<evidence type="ECO:0000313" key="2">
    <source>
        <dbReference type="Proteomes" id="UP000775213"/>
    </source>
</evidence>
<dbReference type="Gene3D" id="1.10.1520.10">
    <property type="entry name" value="Ribonuclease III domain"/>
    <property type="match status" value="1"/>
</dbReference>
<organism evidence="1 2">
    <name type="scientific">Dendrobium chrysotoxum</name>
    <name type="common">Orchid</name>
    <dbReference type="NCBI Taxonomy" id="161865"/>
    <lineage>
        <taxon>Eukaryota</taxon>
        <taxon>Viridiplantae</taxon>
        <taxon>Streptophyta</taxon>
        <taxon>Embryophyta</taxon>
        <taxon>Tracheophyta</taxon>
        <taxon>Spermatophyta</taxon>
        <taxon>Magnoliopsida</taxon>
        <taxon>Liliopsida</taxon>
        <taxon>Asparagales</taxon>
        <taxon>Orchidaceae</taxon>
        <taxon>Epidendroideae</taxon>
        <taxon>Malaxideae</taxon>
        <taxon>Dendrobiinae</taxon>
        <taxon>Dendrobium</taxon>
    </lineage>
</organism>
<dbReference type="AlphaFoldDB" id="A0AAV7GQG8"/>
<protein>
    <recommendedName>
        <fullName evidence="3">RNase III domain-containing protein</fullName>
    </recommendedName>
</protein>
<dbReference type="EMBL" id="JAGFBR010000012">
    <property type="protein sequence ID" value="KAH0457788.1"/>
    <property type="molecule type" value="Genomic_DNA"/>
</dbReference>
<dbReference type="GO" id="GO:0006396">
    <property type="term" value="P:RNA processing"/>
    <property type="evidence" value="ECO:0007669"/>
    <property type="project" value="InterPro"/>
</dbReference>